<comment type="caution">
    <text evidence="1">The sequence shown here is derived from an EMBL/GenBank/DDBJ whole genome shotgun (WGS) entry which is preliminary data.</text>
</comment>
<dbReference type="Proteomes" id="UP000274762">
    <property type="component" value="Unassembled WGS sequence"/>
</dbReference>
<dbReference type="AlphaFoldDB" id="A0A495K8X9"/>
<reference evidence="1 2" key="1">
    <citation type="submission" date="2018-10" db="EMBL/GenBank/DDBJ databases">
        <title>Sequencing the genomes of 1000 actinobacteria strains.</title>
        <authorList>
            <person name="Klenk H.-P."/>
        </authorList>
    </citation>
    <scope>NUCLEOTIDE SEQUENCE [LARGE SCALE GENOMIC DNA]</scope>
    <source>
        <strain evidence="1 2">DSM 44343</strain>
    </source>
</reference>
<dbReference type="OrthoDB" id="4378081at2"/>
<gene>
    <name evidence="1" type="ORF">DFJ75_3692</name>
</gene>
<evidence type="ECO:0000313" key="1">
    <source>
        <dbReference type="EMBL" id="RKR96832.1"/>
    </source>
</evidence>
<protein>
    <recommendedName>
        <fullName evidence="3">Major capsid protein E</fullName>
    </recommendedName>
</protein>
<evidence type="ECO:0000313" key="2">
    <source>
        <dbReference type="Proteomes" id="UP000274762"/>
    </source>
</evidence>
<sequence>MSHNLIYPNVDAYLKPIFGSERPVRRGISSQGDVLVNQTVDGIDLNEIWDEWADVLELWNSERTTIASLLSYYTTRKGEAVPQTLGQMKFEQASEFGVPQSGRADATPLRLGYTFDDYDLRLATTWRYLRDADSRQLAANFTEAIEADNRLLTGSVLSRLFDPAPSANEDATTVYGLYTGDDGIAPPPYMGREFPVDTTHYFTTGTTVLDSKDIEDAIKAITSKGYGPSAGAQLVILCNEFEADVISTWRRGEPSRDATAEELAVDPEAKGPVAKFDFVLSASAPAYLTEEVIVGQQAPGSYKGLPVYGSYGEAFVIKTNFVPNGYVAVVATGGPNSELNPIAIRQHPNTAYQGLRAIGGADQYPLQNSFLQRSFGVGTRRRGAAAAIQVTTGSTYVAPSFPV</sequence>
<proteinExistence type="predicted"/>
<dbReference type="EMBL" id="RBKV01000001">
    <property type="protein sequence ID" value="RKR96832.1"/>
    <property type="molecule type" value="Genomic_DNA"/>
</dbReference>
<evidence type="ECO:0008006" key="3">
    <source>
        <dbReference type="Google" id="ProtNLM"/>
    </source>
</evidence>
<name>A0A495K8X9_WILMA</name>
<dbReference type="RefSeq" id="WP_062795381.1">
    <property type="nucleotide sequence ID" value="NZ_CBCRXS010000003.1"/>
</dbReference>
<accession>A0A495K8X9</accession>
<organism evidence="1 2">
    <name type="scientific">Williamsia marianensis</name>
    <dbReference type="NCBI Taxonomy" id="85044"/>
    <lineage>
        <taxon>Bacteria</taxon>
        <taxon>Bacillati</taxon>
        <taxon>Actinomycetota</taxon>
        <taxon>Actinomycetes</taxon>
        <taxon>Mycobacteriales</taxon>
        <taxon>Nocardiaceae</taxon>
        <taxon>Williamsia</taxon>
    </lineage>
</organism>